<keyword evidence="4" id="KW-0249">Electron transport</keyword>
<evidence type="ECO:0000256" key="4">
    <source>
        <dbReference type="ARBA" id="ARBA00022982"/>
    </source>
</evidence>
<keyword evidence="2" id="KW-0813">Transport</keyword>
<proteinExistence type="predicted"/>
<evidence type="ECO:0000313" key="8">
    <source>
        <dbReference type="EMBL" id="RIV37960.1"/>
    </source>
</evidence>
<evidence type="ECO:0000256" key="7">
    <source>
        <dbReference type="ARBA" id="ARBA00023291"/>
    </source>
</evidence>
<dbReference type="GO" id="GO:0051538">
    <property type="term" value="F:3 iron, 4 sulfur cluster binding"/>
    <property type="evidence" value="ECO:0007669"/>
    <property type="project" value="UniProtKB-KW"/>
</dbReference>
<comment type="caution">
    <text evidence="8">The sequence shown here is derived from an EMBL/GenBank/DDBJ whole genome shotgun (WGS) entry which is preliminary data.</text>
</comment>
<gene>
    <name evidence="8" type="ORF">D2L64_13485</name>
</gene>
<accession>A0A418MUQ0</accession>
<keyword evidence="5" id="KW-0408">Iron</keyword>
<name>A0A418MUQ0_9ACTN</name>
<comment type="cofactor">
    <cofactor evidence="1">
        <name>[3Fe-4S] cluster</name>
        <dbReference type="ChEBI" id="CHEBI:21137"/>
    </cofactor>
</comment>
<dbReference type="SUPFAM" id="SSF54862">
    <property type="entry name" value="4Fe-4S ferredoxins"/>
    <property type="match status" value="1"/>
</dbReference>
<protein>
    <submittedName>
        <fullName evidence="8">Ferredoxin</fullName>
    </submittedName>
</protein>
<evidence type="ECO:0000256" key="6">
    <source>
        <dbReference type="ARBA" id="ARBA00023014"/>
    </source>
</evidence>
<dbReference type="PANTHER" id="PTHR36923">
    <property type="entry name" value="FERREDOXIN"/>
    <property type="match status" value="1"/>
</dbReference>
<dbReference type="RefSeq" id="WP_119576018.1">
    <property type="nucleotide sequence ID" value="NZ_QXEC01000011.1"/>
</dbReference>
<keyword evidence="3" id="KW-0479">Metal-binding</keyword>
<dbReference type="Gene3D" id="3.30.70.20">
    <property type="match status" value="1"/>
</dbReference>
<evidence type="ECO:0000313" key="9">
    <source>
        <dbReference type="Proteomes" id="UP000283832"/>
    </source>
</evidence>
<organism evidence="8 9">
    <name type="scientific">Micromonospora radicis</name>
    <dbReference type="NCBI Taxonomy" id="1894971"/>
    <lineage>
        <taxon>Bacteria</taxon>
        <taxon>Bacillati</taxon>
        <taxon>Actinomycetota</taxon>
        <taxon>Actinomycetes</taxon>
        <taxon>Micromonosporales</taxon>
        <taxon>Micromonosporaceae</taxon>
        <taxon>Micromonospora</taxon>
    </lineage>
</organism>
<keyword evidence="6" id="KW-0411">Iron-sulfur</keyword>
<dbReference type="AlphaFoldDB" id="A0A418MUQ0"/>
<evidence type="ECO:0000256" key="5">
    <source>
        <dbReference type="ARBA" id="ARBA00023004"/>
    </source>
</evidence>
<evidence type="ECO:0000256" key="1">
    <source>
        <dbReference type="ARBA" id="ARBA00001927"/>
    </source>
</evidence>
<dbReference type="Proteomes" id="UP000283832">
    <property type="component" value="Unassembled WGS sequence"/>
</dbReference>
<evidence type="ECO:0000256" key="2">
    <source>
        <dbReference type="ARBA" id="ARBA00022448"/>
    </source>
</evidence>
<dbReference type="GO" id="GO:0046872">
    <property type="term" value="F:metal ion binding"/>
    <property type="evidence" value="ECO:0007669"/>
    <property type="project" value="UniProtKB-KW"/>
</dbReference>
<dbReference type="EMBL" id="QXEC01000011">
    <property type="protein sequence ID" value="RIV37960.1"/>
    <property type="molecule type" value="Genomic_DNA"/>
</dbReference>
<reference evidence="8 9" key="1">
    <citation type="submission" date="2018-08" db="EMBL/GenBank/DDBJ databases">
        <title>Jishengella sp. nov., isolated from a root of Azadirachta indica A. Juss. var. siamensis Valenton.</title>
        <authorList>
            <person name="Kuncharoen N."/>
            <person name="Tanasupawat S."/>
            <person name="Kudo T."/>
            <person name="Ohkuma M."/>
        </authorList>
    </citation>
    <scope>NUCLEOTIDE SEQUENCE [LARGE SCALE GENOMIC DNA]</scope>
    <source>
        <strain evidence="8 9">AZ1-13</strain>
    </source>
</reference>
<dbReference type="InterPro" id="IPR051269">
    <property type="entry name" value="Fe-S_cluster_ET"/>
</dbReference>
<dbReference type="Pfam" id="PF13370">
    <property type="entry name" value="Fer4_13"/>
    <property type="match status" value="1"/>
</dbReference>
<evidence type="ECO:0000256" key="3">
    <source>
        <dbReference type="ARBA" id="ARBA00022723"/>
    </source>
</evidence>
<keyword evidence="9" id="KW-1185">Reference proteome</keyword>
<sequence>MTGLSIDQSRCQGHARCYMLAPDTFLIDEEGYGHVIEGREGAYQEEHVRKAVRNCPERSIKVIAPGPAA</sequence>
<dbReference type="PANTHER" id="PTHR36923:SF3">
    <property type="entry name" value="FERREDOXIN"/>
    <property type="match status" value="1"/>
</dbReference>
<keyword evidence="7" id="KW-0003">3Fe-4S</keyword>
<dbReference type="OrthoDB" id="9803319at2"/>